<proteinExistence type="inferred from homology"/>
<dbReference type="InterPro" id="IPR002528">
    <property type="entry name" value="MATE_fam"/>
</dbReference>
<evidence type="ECO:0000256" key="10">
    <source>
        <dbReference type="ARBA" id="ARBA00023065"/>
    </source>
</evidence>
<accession>A0A9D1H4L4</accession>
<evidence type="ECO:0000256" key="5">
    <source>
        <dbReference type="ARBA" id="ARBA00022448"/>
    </source>
</evidence>
<dbReference type="GO" id="GO:0042910">
    <property type="term" value="F:xenobiotic transmembrane transporter activity"/>
    <property type="evidence" value="ECO:0007669"/>
    <property type="project" value="InterPro"/>
</dbReference>
<feature type="transmembrane region" description="Helical" evidence="13">
    <location>
        <begin position="316"/>
        <end position="338"/>
    </location>
</feature>
<keyword evidence="11 13" id="KW-0472">Membrane</keyword>
<dbReference type="Pfam" id="PF01554">
    <property type="entry name" value="MatE"/>
    <property type="match status" value="2"/>
</dbReference>
<name>A0A9D1H4L4_9FIRM</name>
<feature type="transmembrane region" description="Helical" evidence="13">
    <location>
        <begin position="397"/>
        <end position="421"/>
    </location>
</feature>
<evidence type="ECO:0000256" key="12">
    <source>
        <dbReference type="ARBA" id="ARBA00031636"/>
    </source>
</evidence>
<evidence type="ECO:0000313" key="15">
    <source>
        <dbReference type="Proteomes" id="UP000824160"/>
    </source>
</evidence>
<keyword evidence="8 13" id="KW-0812">Transmembrane</keyword>
<evidence type="ECO:0000256" key="6">
    <source>
        <dbReference type="ARBA" id="ARBA00022449"/>
    </source>
</evidence>
<protein>
    <recommendedName>
        <fullName evidence="4">Probable multidrug resistance protein NorM</fullName>
    </recommendedName>
    <alternativeName>
        <fullName evidence="12">Multidrug-efflux transporter</fullName>
    </alternativeName>
</protein>
<keyword evidence="9 13" id="KW-1133">Transmembrane helix</keyword>
<comment type="function">
    <text evidence="1">Multidrug efflux pump.</text>
</comment>
<comment type="similarity">
    <text evidence="3">Belongs to the multi antimicrobial extrusion (MATE) (TC 2.A.66.1) family.</text>
</comment>
<dbReference type="InterPro" id="IPR050222">
    <property type="entry name" value="MATE_MdtK"/>
</dbReference>
<gene>
    <name evidence="14" type="ORF">IAC43_01295</name>
</gene>
<evidence type="ECO:0000256" key="3">
    <source>
        <dbReference type="ARBA" id="ARBA00010199"/>
    </source>
</evidence>
<reference evidence="14" key="2">
    <citation type="journal article" date="2021" name="PeerJ">
        <title>Extensive microbial diversity within the chicken gut microbiome revealed by metagenomics and culture.</title>
        <authorList>
            <person name="Gilroy R."/>
            <person name="Ravi A."/>
            <person name="Getino M."/>
            <person name="Pursley I."/>
            <person name="Horton D.L."/>
            <person name="Alikhan N.F."/>
            <person name="Baker D."/>
            <person name="Gharbi K."/>
            <person name="Hall N."/>
            <person name="Watson M."/>
            <person name="Adriaenssens E.M."/>
            <person name="Foster-Nyarko E."/>
            <person name="Jarju S."/>
            <person name="Secka A."/>
            <person name="Antonio M."/>
            <person name="Oren A."/>
            <person name="Chaudhuri R.R."/>
            <person name="La Ragione R."/>
            <person name="Hildebrand F."/>
            <person name="Pallen M.J."/>
        </authorList>
    </citation>
    <scope>NUCLEOTIDE SEQUENCE</scope>
    <source>
        <strain evidence="14">ChiBcec7-5410</strain>
    </source>
</reference>
<evidence type="ECO:0000256" key="8">
    <source>
        <dbReference type="ARBA" id="ARBA00022692"/>
    </source>
</evidence>
<dbReference type="AlphaFoldDB" id="A0A9D1H4L4"/>
<reference evidence="14" key="1">
    <citation type="submission" date="2020-10" db="EMBL/GenBank/DDBJ databases">
        <authorList>
            <person name="Gilroy R."/>
        </authorList>
    </citation>
    <scope>NUCLEOTIDE SEQUENCE</scope>
    <source>
        <strain evidence="14">ChiBcec7-5410</strain>
    </source>
</reference>
<dbReference type="EMBL" id="DVLW01000032">
    <property type="protein sequence ID" value="HIT93800.1"/>
    <property type="molecule type" value="Genomic_DNA"/>
</dbReference>
<dbReference type="NCBIfam" id="TIGR00797">
    <property type="entry name" value="matE"/>
    <property type="match status" value="1"/>
</dbReference>
<dbReference type="PIRSF" id="PIRSF006603">
    <property type="entry name" value="DinF"/>
    <property type="match status" value="1"/>
</dbReference>
<evidence type="ECO:0000256" key="7">
    <source>
        <dbReference type="ARBA" id="ARBA00022475"/>
    </source>
</evidence>
<feature type="transmembrane region" description="Helical" evidence="13">
    <location>
        <begin position="164"/>
        <end position="184"/>
    </location>
</feature>
<dbReference type="PANTHER" id="PTHR43298:SF2">
    <property type="entry name" value="FMN_FAD EXPORTER YEEO-RELATED"/>
    <property type="match status" value="1"/>
</dbReference>
<organism evidence="14 15">
    <name type="scientific">Candidatus Faecivivens stercoripullorum</name>
    <dbReference type="NCBI Taxonomy" id="2840805"/>
    <lineage>
        <taxon>Bacteria</taxon>
        <taxon>Bacillati</taxon>
        <taxon>Bacillota</taxon>
        <taxon>Clostridia</taxon>
        <taxon>Eubacteriales</taxon>
        <taxon>Oscillospiraceae</taxon>
        <taxon>Oscillospiraceae incertae sedis</taxon>
        <taxon>Candidatus Faecivivens</taxon>
    </lineage>
</organism>
<evidence type="ECO:0000256" key="4">
    <source>
        <dbReference type="ARBA" id="ARBA00020268"/>
    </source>
</evidence>
<feature type="transmembrane region" description="Helical" evidence="13">
    <location>
        <begin position="91"/>
        <end position="113"/>
    </location>
</feature>
<evidence type="ECO:0000256" key="11">
    <source>
        <dbReference type="ARBA" id="ARBA00023136"/>
    </source>
</evidence>
<keyword evidence="6" id="KW-0050">Antiport</keyword>
<evidence type="ECO:0000256" key="13">
    <source>
        <dbReference type="SAM" id="Phobius"/>
    </source>
</evidence>
<dbReference type="GO" id="GO:0005886">
    <property type="term" value="C:plasma membrane"/>
    <property type="evidence" value="ECO:0007669"/>
    <property type="project" value="UniProtKB-SubCell"/>
</dbReference>
<evidence type="ECO:0000256" key="1">
    <source>
        <dbReference type="ARBA" id="ARBA00003408"/>
    </source>
</evidence>
<evidence type="ECO:0000256" key="2">
    <source>
        <dbReference type="ARBA" id="ARBA00004651"/>
    </source>
</evidence>
<keyword evidence="7" id="KW-1003">Cell membrane</keyword>
<dbReference type="InterPro" id="IPR048279">
    <property type="entry name" value="MdtK-like"/>
</dbReference>
<feature type="transmembrane region" description="Helical" evidence="13">
    <location>
        <begin position="133"/>
        <end position="152"/>
    </location>
</feature>
<comment type="subcellular location">
    <subcellularLocation>
        <location evidence="2">Cell membrane</location>
        <topology evidence="2">Multi-pass membrane protein</topology>
    </subcellularLocation>
</comment>
<dbReference type="PANTHER" id="PTHR43298">
    <property type="entry name" value="MULTIDRUG RESISTANCE PROTEIN NORM-RELATED"/>
    <property type="match status" value="1"/>
</dbReference>
<dbReference type="GO" id="GO:0006811">
    <property type="term" value="P:monoatomic ion transport"/>
    <property type="evidence" value="ECO:0007669"/>
    <property type="project" value="UniProtKB-KW"/>
</dbReference>
<evidence type="ECO:0000313" key="14">
    <source>
        <dbReference type="EMBL" id="HIT93800.1"/>
    </source>
</evidence>
<comment type="caution">
    <text evidence="14">The sequence shown here is derived from an EMBL/GenBank/DDBJ whole genome shotgun (WGS) entry which is preliminary data.</text>
</comment>
<feature type="transmembrane region" description="Helical" evidence="13">
    <location>
        <begin position="58"/>
        <end position="79"/>
    </location>
</feature>
<keyword evidence="5" id="KW-0813">Transport</keyword>
<keyword evidence="10" id="KW-0406">Ion transport</keyword>
<dbReference type="GO" id="GO:0015297">
    <property type="term" value="F:antiporter activity"/>
    <property type="evidence" value="ECO:0007669"/>
    <property type="project" value="UniProtKB-KW"/>
</dbReference>
<feature type="transmembrane region" description="Helical" evidence="13">
    <location>
        <begin position="190"/>
        <end position="215"/>
    </location>
</feature>
<sequence length="458" mass="49503">MKLITRDRSFYRSLIALAIPVALQNLITFAVSFADNLMVGSLGDAAVSGVYMGSQIQTFLQMFSGGIEGAILILAAQYWGKRDTGSIKRIIAIGLHFSICFGILLTVVCVSVPRPIISLFTDDADVIADGALYLRLVCFSYVFFCITQALIASMRSVEVARIGMGVSLISLVVNVSLNYILIFGKFGFPAMGIAGAAIATVISRIAETLTMWIYVTRIDRKLELKLKDLLVSDPILRRDFIRYGLPLIGGNIVWSVNMMANSAILGRFSASVITAASIANTMNSLAYVTMNGMSSAVGIITGKTVGAGKTERMKEYAYTVQLLFLGLGLITGGVIILLKNPFIGLYSGITAEAVSYSSQFITVLSVTMIGTCYQAAGLFGLVKSGGDIGFVFKNDTIFVFLVVLPSAIIASMLGAPAWVVFACLKCDQILKCFVAVVKINRFDWMKNLTRDKRLDQPV</sequence>
<evidence type="ECO:0000256" key="9">
    <source>
        <dbReference type="ARBA" id="ARBA00022989"/>
    </source>
</evidence>
<feature type="transmembrane region" description="Helical" evidence="13">
    <location>
        <begin position="358"/>
        <end position="376"/>
    </location>
</feature>
<dbReference type="Proteomes" id="UP000824160">
    <property type="component" value="Unassembled WGS sequence"/>
</dbReference>